<evidence type="ECO:0000313" key="3">
    <source>
        <dbReference type="Proteomes" id="UP001642464"/>
    </source>
</evidence>
<protein>
    <submittedName>
        <fullName evidence="2">BTB domain-containing protein</fullName>
    </submittedName>
</protein>
<dbReference type="Proteomes" id="UP001642464">
    <property type="component" value="Unassembled WGS sequence"/>
</dbReference>
<dbReference type="Gene3D" id="3.30.710.10">
    <property type="entry name" value="Potassium Channel Kv1.1, Chain A"/>
    <property type="match status" value="1"/>
</dbReference>
<keyword evidence="3" id="KW-1185">Reference proteome</keyword>
<dbReference type="InterPro" id="IPR011333">
    <property type="entry name" value="SKP1/BTB/POZ_sf"/>
</dbReference>
<gene>
    <name evidence="2" type="ORF">SCF082_LOCUS33860</name>
</gene>
<evidence type="ECO:0000259" key="1">
    <source>
        <dbReference type="SMART" id="SM00225"/>
    </source>
</evidence>
<dbReference type="EMBL" id="CAXAMM010030491">
    <property type="protein sequence ID" value="CAK9066575.1"/>
    <property type="molecule type" value="Genomic_DNA"/>
</dbReference>
<feature type="domain" description="BTB" evidence="1">
    <location>
        <begin position="159"/>
        <end position="258"/>
    </location>
</feature>
<reference evidence="2 3" key="1">
    <citation type="submission" date="2024-02" db="EMBL/GenBank/DDBJ databases">
        <authorList>
            <person name="Chen Y."/>
            <person name="Shah S."/>
            <person name="Dougan E. K."/>
            <person name="Thang M."/>
            <person name="Chan C."/>
        </authorList>
    </citation>
    <scope>NUCLEOTIDE SEQUENCE [LARGE SCALE GENOMIC DNA]</scope>
</reference>
<accession>A0ABP0NVU6</accession>
<dbReference type="InterPro" id="IPR000210">
    <property type="entry name" value="BTB/POZ_dom"/>
</dbReference>
<dbReference type="SMART" id="SM00225">
    <property type="entry name" value="BTB"/>
    <property type="match status" value="1"/>
</dbReference>
<feature type="non-terminal residue" evidence="2">
    <location>
        <position position="1"/>
    </location>
</feature>
<sequence>VHYNDVYSAVTRAEDVESLPEGTHVVVAAARESTDAGLQLDISACGKRDLVTTLCARWQTTVHNGVLWYLEPGKAFGFADQSEQRTERRRGADTAEGHLRLSWHLDGHGGYRAGCTECLNHDSCWRKLIFRKDISRSATWLMQAEPCMGPARDRDMFGSYATLMCDDGFRQVHRCLLRCRCPAAYRKETTQIYLPGVSATALRDLIAYLYGALLPWEHEQDSDSKAVHGRVMALADAANFLELEPLARICKAWCSEGEASGHGRWSALLPGMVLGHGTPGAVLEDDLAMLLKELDDDDSDEDQVTVILGRPMDDSQAASARQKCEQQLGNSFSYAPLTGLCPELCRVAELQIPFTPSKRTDSKTSTIDLAGFNSKNPAWAISDSTLSNSSLIPSFPTFLHSCRLPFNMRFPK</sequence>
<organism evidence="2 3">
    <name type="scientific">Durusdinium trenchii</name>
    <dbReference type="NCBI Taxonomy" id="1381693"/>
    <lineage>
        <taxon>Eukaryota</taxon>
        <taxon>Sar</taxon>
        <taxon>Alveolata</taxon>
        <taxon>Dinophyceae</taxon>
        <taxon>Suessiales</taxon>
        <taxon>Symbiodiniaceae</taxon>
        <taxon>Durusdinium</taxon>
    </lineage>
</organism>
<name>A0ABP0NVU6_9DINO</name>
<dbReference type="SUPFAM" id="SSF54695">
    <property type="entry name" value="POZ domain"/>
    <property type="match status" value="1"/>
</dbReference>
<evidence type="ECO:0000313" key="2">
    <source>
        <dbReference type="EMBL" id="CAK9066575.1"/>
    </source>
</evidence>
<comment type="caution">
    <text evidence="2">The sequence shown here is derived from an EMBL/GenBank/DDBJ whole genome shotgun (WGS) entry which is preliminary data.</text>
</comment>
<dbReference type="CDD" id="cd18186">
    <property type="entry name" value="BTB_POZ_ZBTB_KLHL-like"/>
    <property type="match status" value="1"/>
</dbReference>
<proteinExistence type="predicted"/>